<sequence>MSMLDVAIQIAAEAHKDQYDKAGQPYILHPLRVMMQLESEEERVVGVLHDVLEDSEITDVDLSRLGFSEIIVTAVKSVTRNHISPQRKENYWDFIRRARLNPIGCKVKLADVKDNMDWSRITSPTESDMKRMQRYQQAYLMLIEYVK</sequence>
<dbReference type="RefSeq" id="WP_063477540.1">
    <property type="nucleotide sequence ID" value="NZ_JBCMWP010000019.1"/>
</dbReference>
<organism evidence="1 2">
    <name type="scientific">Paenibacillus glucanolyticus</name>
    <dbReference type="NCBI Taxonomy" id="59843"/>
    <lineage>
        <taxon>Bacteria</taxon>
        <taxon>Bacillati</taxon>
        <taxon>Bacillota</taxon>
        <taxon>Bacilli</taxon>
        <taxon>Bacillales</taxon>
        <taxon>Paenibacillaceae</taxon>
        <taxon>Paenibacillus</taxon>
    </lineage>
</organism>
<reference evidence="1" key="1">
    <citation type="journal article" date="2016" name="Genome Announc.">
        <title>Draft genomes of two strains of Paenibacillus glucanolyticus with capability to degrade lignocellulose.</title>
        <authorList>
            <person name="Mathews S.L."/>
            <person name="Pawlak J."/>
            <person name="Grunden A.M."/>
        </authorList>
    </citation>
    <scope>NUCLEOTIDE SEQUENCE [LARGE SCALE GENOMIC DNA]</scope>
    <source>
        <strain evidence="1">SLM1</strain>
    </source>
</reference>
<dbReference type="OrthoDB" id="9802385at2"/>
<dbReference type="AlphaFoldDB" id="A0A163GLS6"/>
<proteinExistence type="predicted"/>
<protein>
    <recommendedName>
        <fullName evidence="3">GTP pyrophosphokinase</fullName>
    </recommendedName>
</protein>
<comment type="caution">
    <text evidence="1">The sequence shown here is derived from an EMBL/GenBank/DDBJ whole genome shotgun (WGS) entry which is preliminary data.</text>
</comment>
<dbReference type="EMBL" id="LWMH01000001">
    <property type="protein sequence ID" value="KZS45036.1"/>
    <property type="molecule type" value="Genomic_DNA"/>
</dbReference>
<accession>A0A163GLS6</accession>
<evidence type="ECO:0000313" key="2">
    <source>
        <dbReference type="Proteomes" id="UP000076796"/>
    </source>
</evidence>
<dbReference type="Gene3D" id="1.10.3210.10">
    <property type="entry name" value="Hypothetical protein af1432"/>
    <property type="match status" value="1"/>
</dbReference>
<dbReference type="SUPFAM" id="SSF109604">
    <property type="entry name" value="HD-domain/PDEase-like"/>
    <property type="match status" value="1"/>
</dbReference>
<gene>
    <name evidence="1" type="ORF">AWU65_03375</name>
</gene>
<dbReference type="GO" id="GO:0008893">
    <property type="term" value="F:guanosine-3',5'-bis(diphosphate) 3'-diphosphatase activity"/>
    <property type="evidence" value="ECO:0007669"/>
    <property type="project" value="TreeGrafter"/>
</dbReference>
<dbReference type="Proteomes" id="UP000076796">
    <property type="component" value="Unassembled WGS sequence"/>
</dbReference>
<dbReference type="PANTHER" id="PTHR46246">
    <property type="entry name" value="GUANOSINE-3',5'-BIS(DIPHOSPHATE) 3'-PYROPHOSPHOHYDROLASE MESH1"/>
    <property type="match status" value="1"/>
</dbReference>
<evidence type="ECO:0008006" key="3">
    <source>
        <dbReference type="Google" id="ProtNLM"/>
    </source>
</evidence>
<dbReference type="InterPro" id="IPR052194">
    <property type="entry name" value="MESH1"/>
</dbReference>
<evidence type="ECO:0000313" key="1">
    <source>
        <dbReference type="EMBL" id="KZS45036.1"/>
    </source>
</evidence>
<keyword evidence="2" id="KW-1185">Reference proteome</keyword>
<name>A0A163GLS6_9BACL</name>
<dbReference type="PANTHER" id="PTHR46246:SF1">
    <property type="entry name" value="GUANOSINE-3',5'-BIS(DIPHOSPHATE) 3'-PYROPHOSPHOHYDROLASE MESH1"/>
    <property type="match status" value="1"/>
</dbReference>